<evidence type="ECO:0000313" key="1">
    <source>
        <dbReference type="EMBL" id="RZF35878.1"/>
    </source>
</evidence>
<dbReference type="Proteomes" id="UP000291343">
    <property type="component" value="Unassembled WGS sequence"/>
</dbReference>
<sequence>MARAIFAYNNSIHSTTGLTPLEFIQQQEVHKPIWEKMCKEKKNRIARHNLETEQVEGKIKVGDIVFKKNHYKRTKADHRFIGPFVVQELLSRNRLKLRKLQGMTTRSEIVHAHEIRRVKRRSPDN</sequence>
<reference evidence="1 2" key="1">
    <citation type="journal article" date="2017" name="Gigascience">
        <title>Genome sequence of the small brown planthopper, Laodelphax striatellus.</title>
        <authorList>
            <person name="Zhu J."/>
            <person name="Jiang F."/>
            <person name="Wang X."/>
            <person name="Yang P."/>
            <person name="Bao Y."/>
            <person name="Zhao W."/>
            <person name="Wang W."/>
            <person name="Lu H."/>
            <person name="Wang Q."/>
            <person name="Cui N."/>
            <person name="Li J."/>
            <person name="Chen X."/>
            <person name="Luo L."/>
            <person name="Yu J."/>
            <person name="Kang L."/>
            <person name="Cui F."/>
        </authorList>
    </citation>
    <scope>NUCLEOTIDE SEQUENCE [LARGE SCALE GENOMIC DNA]</scope>
    <source>
        <strain evidence="1">Lst14</strain>
    </source>
</reference>
<dbReference type="OrthoDB" id="4369127at2759"/>
<keyword evidence="2" id="KW-1185">Reference proteome</keyword>
<organism evidence="1 2">
    <name type="scientific">Laodelphax striatellus</name>
    <name type="common">Small brown planthopper</name>
    <name type="synonym">Delphax striatella</name>
    <dbReference type="NCBI Taxonomy" id="195883"/>
    <lineage>
        <taxon>Eukaryota</taxon>
        <taxon>Metazoa</taxon>
        <taxon>Ecdysozoa</taxon>
        <taxon>Arthropoda</taxon>
        <taxon>Hexapoda</taxon>
        <taxon>Insecta</taxon>
        <taxon>Pterygota</taxon>
        <taxon>Neoptera</taxon>
        <taxon>Paraneoptera</taxon>
        <taxon>Hemiptera</taxon>
        <taxon>Auchenorrhyncha</taxon>
        <taxon>Fulgoroidea</taxon>
        <taxon>Delphacidae</taxon>
        <taxon>Criomorphinae</taxon>
        <taxon>Laodelphax</taxon>
    </lineage>
</organism>
<gene>
    <name evidence="1" type="ORF">LSTR_LSTR015414</name>
</gene>
<proteinExistence type="predicted"/>
<name>A0A482WQZ4_LAOST</name>
<dbReference type="EMBL" id="QKKF02027369">
    <property type="protein sequence ID" value="RZF35878.1"/>
    <property type="molecule type" value="Genomic_DNA"/>
</dbReference>
<protein>
    <recommendedName>
        <fullName evidence="3">Integrase catalytic domain-containing protein</fullName>
    </recommendedName>
</protein>
<accession>A0A482WQZ4</accession>
<dbReference type="AlphaFoldDB" id="A0A482WQZ4"/>
<evidence type="ECO:0000313" key="2">
    <source>
        <dbReference type="Proteomes" id="UP000291343"/>
    </source>
</evidence>
<dbReference type="InParanoid" id="A0A482WQZ4"/>
<comment type="caution">
    <text evidence="1">The sequence shown here is derived from an EMBL/GenBank/DDBJ whole genome shotgun (WGS) entry which is preliminary data.</text>
</comment>
<evidence type="ECO:0008006" key="3">
    <source>
        <dbReference type="Google" id="ProtNLM"/>
    </source>
</evidence>